<dbReference type="GO" id="GO:0000329">
    <property type="term" value="C:fungal-type vacuole membrane"/>
    <property type="evidence" value="ECO:0007669"/>
    <property type="project" value="TreeGrafter"/>
</dbReference>
<dbReference type="AlphaFoldDB" id="A0A9W9SK06"/>
<dbReference type="Proteomes" id="UP001147782">
    <property type="component" value="Unassembled WGS sequence"/>
</dbReference>
<evidence type="ECO:0000256" key="1">
    <source>
        <dbReference type="ARBA" id="ARBA00004141"/>
    </source>
</evidence>
<feature type="transmembrane region" description="Helical" evidence="5">
    <location>
        <begin position="158"/>
        <end position="178"/>
    </location>
</feature>
<keyword evidence="3 5" id="KW-1133">Transmembrane helix</keyword>
<accession>A0A9W9SK06</accession>
<dbReference type="RefSeq" id="XP_056557391.1">
    <property type="nucleotide sequence ID" value="XM_056695179.1"/>
</dbReference>
<feature type="transmembrane region" description="Helical" evidence="5">
    <location>
        <begin position="377"/>
        <end position="397"/>
    </location>
</feature>
<keyword evidence="8" id="KW-1185">Reference proteome</keyword>
<evidence type="ECO:0000256" key="5">
    <source>
        <dbReference type="SAM" id="Phobius"/>
    </source>
</evidence>
<evidence type="ECO:0000256" key="4">
    <source>
        <dbReference type="ARBA" id="ARBA00023136"/>
    </source>
</evidence>
<feature type="transmembrane region" description="Helical" evidence="5">
    <location>
        <begin position="273"/>
        <end position="297"/>
    </location>
</feature>
<dbReference type="InterPro" id="IPR011701">
    <property type="entry name" value="MFS"/>
</dbReference>
<name>A0A9W9SK06_9EURO</name>
<feature type="transmembrane region" description="Helical" evidence="5">
    <location>
        <begin position="97"/>
        <end position="122"/>
    </location>
</feature>
<keyword evidence="4 5" id="KW-0472">Membrane</keyword>
<feature type="transmembrane region" description="Helical" evidence="5">
    <location>
        <begin position="185"/>
        <end position="203"/>
    </location>
</feature>
<dbReference type="InterPro" id="IPR036259">
    <property type="entry name" value="MFS_trans_sf"/>
</dbReference>
<feature type="transmembrane region" description="Helical" evidence="5">
    <location>
        <begin position="409"/>
        <end position="432"/>
    </location>
</feature>
<gene>
    <name evidence="7" type="ORF">N7496_002248</name>
</gene>
<dbReference type="EMBL" id="JAPZBS010000002">
    <property type="protein sequence ID" value="KAJ5379820.1"/>
    <property type="molecule type" value="Genomic_DNA"/>
</dbReference>
<evidence type="ECO:0000256" key="2">
    <source>
        <dbReference type="ARBA" id="ARBA00022692"/>
    </source>
</evidence>
<feature type="transmembrane region" description="Helical" evidence="5">
    <location>
        <begin position="317"/>
        <end position="339"/>
    </location>
</feature>
<dbReference type="InterPro" id="IPR020846">
    <property type="entry name" value="MFS_dom"/>
</dbReference>
<dbReference type="GeneID" id="81434356"/>
<feature type="transmembrane region" description="Helical" evidence="5">
    <location>
        <begin position="351"/>
        <end position="371"/>
    </location>
</feature>
<dbReference type="OrthoDB" id="6770063at2759"/>
<sequence length="504" mass="54455">MTIGERKALLDRPGQDEEALAGSDKLPIGKLTMGALLLACFLANADETFVLSTGSDVASALNASSSASWLITAYNLGYTVGLPVYGQICESTGPKGAVLLALALYAAGCILTGVSGTINYAIAGRVITGFGGSGMNELVSVLLNNIDDFHRVAMLRSYVTTVSLVGITCGAPIGALLTSQIGWQLAFIIHVPFALLCIAIISLKLHIDKPRSLITTDPKYGTIEETIEETKIQESGSKSKPFDIVGLGLLITAIVCLLCFVQLAEAQGMQNQVMVLAILGGTFIICSVIFCVNEAYWTRDPLLPLCLLRISKLGLNYGAQFFIGLASYAMTPMFSDYWVNTRGVSAEEGAMCWGPVTLGFAFSALVTGKLIQSTHIYLRWSVIGLAISIFGFLLILVRWTVYQPHMWEISYGFLAWLGMGMTLSSQFVALSASKPEQNAATSVTTYYLVQQVGFMMGITLSKALISREIEHRLMFALRDESGRNEVSIDAMSRSYVVTHILTCW</sequence>
<evidence type="ECO:0000313" key="7">
    <source>
        <dbReference type="EMBL" id="KAJ5379820.1"/>
    </source>
</evidence>
<proteinExistence type="predicted"/>
<reference evidence="7" key="2">
    <citation type="journal article" date="2023" name="IMA Fungus">
        <title>Comparative genomic study of the Penicillium genus elucidates a diverse pangenome and 15 lateral gene transfer events.</title>
        <authorList>
            <person name="Petersen C."/>
            <person name="Sorensen T."/>
            <person name="Nielsen M.R."/>
            <person name="Sondergaard T.E."/>
            <person name="Sorensen J.L."/>
            <person name="Fitzpatrick D.A."/>
            <person name="Frisvad J.C."/>
            <person name="Nielsen K.L."/>
        </authorList>
    </citation>
    <scope>NUCLEOTIDE SEQUENCE</scope>
    <source>
        <strain evidence="7">IBT 29864</strain>
    </source>
</reference>
<dbReference type="PANTHER" id="PTHR23501:SF33">
    <property type="entry name" value="MAJOR FACILITATOR SUPERFAMILY (MFS) PROFILE DOMAIN-CONTAINING PROTEIN"/>
    <property type="match status" value="1"/>
</dbReference>
<feature type="transmembrane region" description="Helical" evidence="5">
    <location>
        <begin position="244"/>
        <end position="261"/>
    </location>
</feature>
<dbReference type="SUPFAM" id="SSF103473">
    <property type="entry name" value="MFS general substrate transporter"/>
    <property type="match status" value="1"/>
</dbReference>
<dbReference type="Gene3D" id="1.20.1250.20">
    <property type="entry name" value="MFS general substrate transporter like domains"/>
    <property type="match status" value="1"/>
</dbReference>
<keyword evidence="2 5" id="KW-0812">Transmembrane</keyword>
<comment type="subcellular location">
    <subcellularLocation>
        <location evidence="1">Membrane</location>
        <topology evidence="1">Multi-pass membrane protein</topology>
    </subcellularLocation>
</comment>
<evidence type="ECO:0000256" key="3">
    <source>
        <dbReference type="ARBA" id="ARBA00022989"/>
    </source>
</evidence>
<dbReference type="PANTHER" id="PTHR23501">
    <property type="entry name" value="MAJOR FACILITATOR SUPERFAMILY"/>
    <property type="match status" value="1"/>
</dbReference>
<protein>
    <recommendedName>
        <fullName evidence="6">Major facilitator superfamily (MFS) profile domain-containing protein</fullName>
    </recommendedName>
</protein>
<feature type="domain" description="Major facilitator superfamily (MFS) profile" evidence="6">
    <location>
        <begin position="32"/>
        <end position="504"/>
    </location>
</feature>
<organism evidence="7 8">
    <name type="scientific">Penicillium cataractarum</name>
    <dbReference type="NCBI Taxonomy" id="2100454"/>
    <lineage>
        <taxon>Eukaryota</taxon>
        <taxon>Fungi</taxon>
        <taxon>Dikarya</taxon>
        <taxon>Ascomycota</taxon>
        <taxon>Pezizomycotina</taxon>
        <taxon>Eurotiomycetes</taxon>
        <taxon>Eurotiomycetidae</taxon>
        <taxon>Eurotiales</taxon>
        <taxon>Aspergillaceae</taxon>
        <taxon>Penicillium</taxon>
    </lineage>
</organism>
<dbReference type="Gene3D" id="1.20.1720.10">
    <property type="entry name" value="Multidrug resistance protein D"/>
    <property type="match status" value="1"/>
</dbReference>
<dbReference type="PROSITE" id="PS50850">
    <property type="entry name" value="MFS"/>
    <property type="match status" value="1"/>
</dbReference>
<dbReference type="GO" id="GO:0015174">
    <property type="term" value="F:basic amino acid transmembrane transporter activity"/>
    <property type="evidence" value="ECO:0007669"/>
    <property type="project" value="TreeGrafter"/>
</dbReference>
<feature type="transmembrane region" description="Helical" evidence="5">
    <location>
        <begin position="67"/>
        <end position="85"/>
    </location>
</feature>
<evidence type="ECO:0000313" key="8">
    <source>
        <dbReference type="Proteomes" id="UP001147782"/>
    </source>
</evidence>
<reference evidence="7" key="1">
    <citation type="submission" date="2022-11" db="EMBL/GenBank/DDBJ databases">
        <authorList>
            <person name="Petersen C."/>
        </authorList>
    </citation>
    <scope>NUCLEOTIDE SEQUENCE</scope>
    <source>
        <strain evidence="7">IBT 29864</strain>
    </source>
</reference>
<comment type="caution">
    <text evidence="7">The sequence shown here is derived from an EMBL/GenBank/DDBJ whole genome shotgun (WGS) entry which is preliminary data.</text>
</comment>
<evidence type="ECO:0000259" key="6">
    <source>
        <dbReference type="PROSITE" id="PS50850"/>
    </source>
</evidence>
<dbReference type="Pfam" id="PF07690">
    <property type="entry name" value="MFS_1"/>
    <property type="match status" value="1"/>
</dbReference>